<evidence type="ECO:0000259" key="1">
    <source>
        <dbReference type="PROSITE" id="PS51186"/>
    </source>
</evidence>
<dbReference type="Proteomes" id="UP000248783">
    <property type="component" value="Unassembled WGS sequence"/>
</dbReference>
<evidence type="ECO:0000313" key="3">
    <source>
        <dbReference type="Proteomes" id="UP000248783"/>
    </source>
</evidence>
<reference evidence="2 3" key="1">
    <citation type="submission" date="2018-06" db="EMBL/GenBank/DDBJ databases">
        <title>Whole genome sequencing of a novel hydrocarbon degrading bacterial strain, PW21 isolated from oil contaminated produced water sample.</title>
        <authorList>
            <person name="Nagkirti P."/>
            <person name="Shaikh A."/>
            <person name="Gowdaman V."/>
            <person name="Engineer A.E."/>
            <person name="Dagar S."/>
            <person name="Dhakephalkar P.K."/>
        </authorList>
    </citation>
    <scope>NUCLEOTIDE SEQUENCE [LARGE SCALE GENOMIC DNA]</scope>
    <source>
        <strain evidence="2 3">PW21</strain>
    </source>
</reference>
<feature type="domain" description="N-acetyltransferase" evidence="1">
    <location>
        <begin position="12"/>
        <end position="144"/>
    </location>
</feature>
<dbReference type="GO" id="GO:0016747">
    <property type="term" value="F:acyltransferase activity, transferring groups other than amino-acyl groups"/>
    <property type="evidence" value="ECO:0007669"/>
    <property type="project" value="InterPro"/>
</dbReference>
<dbReference type="InterPro" id="IPR053144">
    <property type="entry name" value="Acetyltransferase_Butenolide"/>
</dbReference>
<keyword evidence="2" id="KW-0808">Transferase</keyword>
<organism evidence="2 3">
    <name type="scientific">Xylanimonas oleitrophica</name>
    <dbReference type="NCBI Taxonomy" id="2607479"/>
    <lineage>
        <taxon>Bacteria</taxon>
        <taxon>Bacillati</taxon>
        <taxon>Actinomycetota</taxon>
        <taxon>Actinomycetes</taxon>
        <taxon>Micrococcales</taxon>
        <taxon>Promicromonosporaceae</taxon>
        <taxon>Xylanimonas</taxon>
    </lineage>
</organism>
<evidence type="ECO:0000313" key="2">
    <source>
        <dbReference type="EMBL" id="PZR51732.1"/>
    </source>
</evidence>
<dbReference type="SUPFAM" id="SSF55729">
    <property type="entry name" value="Acyl-CoA N-acyltransferases (Nat)"/>
    <property type="match status" value="1"/>
</dbReference>
<gene>
    <name evidence="2" type="ORF">DNL40_15105</name>
</gene>
<proteinExistence type="predicted"/>
<dbReference type="PANTHER" id="PTHR43233:SF1">
    <property type="entry name" value="FAMILY N-ACETYLTRANSFERASE, PUTATIVE (AFU_ORTHOLOGUE AFUA_6G03350)-RELATED"/>
    <property type="match status" value="1"/>
</dbReference>
<dbReference type="Gene3D" id="3.40.630.30">
    <property type="match status" value="1"/>
</dbReference>
<dbReference type="CDD" id="cd04301">
    <property type="entry name" value="NAT_SF"/>
    <property type="match status" value="1"/>
</dbReference>
<dbReference type="AlphaFoldDB" id="A0A2W5WL07"/>
<keyword evidence="3" id="KW-1185">Reference proteome</keyword>
<accession>A0A2W5WL07</accession>
<comment type="caution">
    <text evidence="2">The sequence shown here is derived from an EMBL/GenBank/DDBJ whole genome shotgun (WGS) entry which is preliminary data.</text>
</comment>
<dbReference type="EMBL" id="QKWH01000017">
    <property type="protein sequence ID" value="PZR51732.1"/>
    <property type="molecule type" value="Genomic_DNA"/>
</dbReference>
<name>A0A2W5WL07_9MICO</name>
<sequence length="144" mass="15573">MRAGIPAGGDAYVLHPTAPSVEEYVRLRAVSGLSPRTPEQAGPAVANSWAFCHVRDAAGQAVAMGRILGDGGWYFHVADIATDPAHQRRGLGRRVMTWLLAQVDERAPADPYVTLMADEPGRPLYRSLGFVETAPHSLGMVLRR</sequence>
<protein>
    <submittedName>
        <fullName evidence="2">GNAT family N-acetyltransferase</fullName>
    </submittedName>
</protein>
<dbReference type="Pfam" id="PF13673">
    <property type="entry name" value="Acetyltransf_10"/>
    <property type="match status" value="1"/>
</dbReference>
<dbReference type="InterPro" id="IPR000182">
    <property type="entry name" value="GNAT_dom"/>
</dbReference>
<dbReference type="InterPro" id="IPR016181">
    <property type="entry name" value="Acyl_CoA_acyltransferase"/>
</dbReference>
<dbReference type="PANTHER" id="PTHR43233">
    <property type="entry name" value="FAMILY N-ACETYLTRANSFERASE, PUTATIVE (AFU_ORTHOLOGUE AFUA_6G03350)-RELATED"/>
    <property type="match status" value="1"/>
</dbReference>
<dbReference type="PROSITE" id="PS51186">
    <property type="entry name" value="GNAT"/>
    <property type="match status" value="1"/>
</dbReference>